<dbReference type="Gene3D" id="3.40.1390.20">
    <property type="entry name" value="HprK N-terminal domain-like"/>
    <property type="match status" value="1"/>
</dbReference>
<dbReference type="SUPFAM" id="SSF75138">
    <property type="entry name" value="HprK N-terminal domain-like"/>
    <property type="match status" value="1"/>
</dbReference>
<accession>A0AAJ1Q3T1</accession>
<proteinExistence type="predicted"/>
<reference evidence="4" key="1">
    <citation type="submission" date="2023-05" db="EMBL/GenBank/DDBJ databases">
        <title>Cataloging the Phylogenetic Diversity of Human Bladder Bacteria.</title>
        <authorList>
            <person name="Du J."/>
        </authorList>
    </citation>
    <scope>NUCLEOTIDE SEQUENCE</scope>
    <source>
        <strain evidence="4">UMB1231</strain>
    </source>
</reference>
<dbReference type="SMART" id="SM00116">
    <property type="entry name" value="CBS"/>
    <property type="match status" value="2"/>
</dbReference>
<feature type="domain" description="CBS" evidence="3">
    <location>
        <begin position="255"/>
        <end position="313"/>
    </location>
</feature>
<dbReference type="InterPro" id="IPR029069">
    <property type="entry name" value="HotDog_dom_sf"/>
</dbReference>
<dbReference type="Gene3D" id="1.10.10.10">
    <property type="entry name" value="Winged helix-like DNA-binding domain superfamily/Winged helix DNA-binding domain"/>
    <property type="match status" value="1"/>
</dbReference>
<dbReference type="EMBL" id="JASOOE010000006">
    <property type="protein sequence ID" value="MDK7187117.1"/>
    <property type="molecule type" value="Genomic_DNA"/>
</dbReference>
<dbReference type="InterPro" id="IPR028979">
    <property type="entry name" value="Ser_kin/Pase_Hpr-like_N_sf"/>
</dbReference>
<dbReference type="PROSITE" id="PS51371">
    <property type="entry name" value="CBS"/>
    <property type="match status" value="1"/>
</dbReference>
<dbReference type="Gene3D" id="3.10.129.10">
    <property type="entry name" value="Hotdog Thioesterase"/>
    <property type="match status" value="1"/>
</dbReference>
<dbReference type="InterPro" id="IPR036388">
    <property type="entry name" value="WH-like_DNA-bd_sf"/>
</dbReference>
<name>A0AAJ1Q3T1_9LACT</name>
<evidence type="ECO:0000313" key="4">
    <source>
        <dbReference type="EMBL" id="MDK7187117.1"/>
    </source>
</evidence>
<dbReference type="Pfam" id="PF07085">
    <property type="entry name" value="DRTGG"/>
    <property type="match status" value="1"/>
</dbReference>
<dbReference type="Proteomes" id="UP001229251">
    <property type="component" value="Unassembled WGS sequence"/>
</dbReference>
<dbReference type="SUPFAM" id="SSF54631">
    <property type="entry name" value="CBS-domain pair"/>
    <property type="match status" value="1"/>
</dbReference>
<dbReference type="InterPro" id="IPR000644">
    <property type="entry name" value="CBS_dom"/>
</dbReference>
<protein>
    <submittedName>
        <fullName evidence="4">DRTGG domain-containing protein</fullName>
    </submittedName>
</protein>
<dbReference type="RefSeq" id="WP_285065582.1">
    <property type="nucleotide sequence ID" value="NZ_JASOOE010000006.1"/>
</dbReference>
<dbReference type="Pfam" id="PF00571">
    <property type="entry name" value="CBS"/>
    <property type="match status" value="2"/>
</dbReference>
<organism evidence="4 5">
    <name type="scientific">Facklamia hominis</name>
    <dbReference type="NCBI Taxonomy" id="178214"/>
    <lineage>
        <taxon>Bacteria</taxon>
        <taxon>Bacillati</taxon>
        <taxon>Bacillota</taxon>
        <taxon>Bacilli</taxon>
        <taxon>Lactobacillales</taxon>
        <taxon>Aerococcaceae</taxon>
        <taxon>Facklamia</taxon>
    </lineage>
</organism>
<dbReference type="PANTHER" id="PTHR43080:SF2">
    <property type="entry name" value="CBS DOMAIN-CONTAINING PROTEIN"/>
    <property type="match status" value="1"/>
</dbReference>
<evidence type="ECO:0000256" key="2">
    <source>
        <dbReference type="PROSITE-ProRule" id="PRU00703"/>
    </source>
</evidence>
<dbReference type="InterPro" id="IPR010766">
    <property type="entry name" value="DRTGG"/>
</dbReference>
<dbReference type="SUPFAM" id="SSF46785">
    <property type="entry name" value="Winged helix' DNA-binding domain"/>
    <property type="match status" value="1"/>
</dbReference>
<comment type="caution">
    <text evidence="4">The sequence shown here is derived from an EMBL/GenBank/DDBJ whole genome shotgun (WGS) entry which is preliminary data.</text>
</comment>
<dbReference type="InterPro" id="IPR046342">
    <property type="entry name" value="CBS_dom_sf"/>
</dbReference>
<dbReference type="PANTHER" id="PTHR43080">
    <property type="entry name" value="CBS DOMAIN-CONTAINING PROTEIN CBSX3, MITOCHONDRIAL"/>
    <property type="match status" value="1"/>
</dbReference>
<dbReference type="CDD" id="cd04596">
    <property type="entry name" value="CBS_pair_DRTGG_assoc"/>
    <property type="match status" value="1"/>
</dbReference>
<dbReference type="AlphaFoldDB" id="A0AAJ1Q3T1"/>
<keyword evidence="1 2" id="KW-0129">CBS domain</keyword>
<gene>
    <name evidence="4" type="ORF">QP433_03900</name>
</gene>
<dbReference type="InterPro" id="IPR051257">
    <property type="entry name" value="Diverse_CBS-Domain"/>
</dbReference>
<evidence type="ECO:0000256" key="1">
    <source>
        <dbReference type="ARBA" id="ARBA00023122"/>
    </source>
</evidence>
<dbReference type="InterPro" id="IPR036390">
    <property type="entry name" value="WH_DNA-bd_sf"/>
</dbReference>
<dbReference type="SUPFAM" id="SSF54637">
    <property type="entry name" value="Thioesterase/thiol ester dehydrase-isomerase"/>
    <property type="match status" value="1"/>
</dbReference>
<dbReference type="Pfam" id="PF03061">
    <property type="entry name" value="4HBT"/>
    <property type="match status" value="1"/>
</dbReference>
<sequence>MTNKQENILRYIQSLPLGSKISVRSLAKKFGLSQGTVYRAIQTARDLGYVSTIERVGTIRISKKLDSRVEDLNFSSILSLIDGHVLGGKSGMNKPLSKFIIGAMTLDAMAKYFAKETLLIVGNRADVQRYALENGLAVLVTGGFTCQKDIIDLADRLELPLLTTAHDTFTVASLINRTLNEQTLKEEIIRVEEIYTPFERTLCLKPTDTVKEFNQKSMVSGLSRFPVVVNQRLVGVVTANDLMGLGQTGSIERAMSKELITTDLHSSLAAISYKMVWEDIEMIPVVADDRTLLGVVSRYDVMKALQVHQNQPQSIQTFEDKISDHIERIPKEDFAMSYDYRIKIEAPMVNQLGTLSYGYLSELIVQVATDKLKEKIGQMVMLESLSLHYFTSIQLGHRPYFKVNILNLNRRSALVDVKIYLENVVVAQANVGMQIIEKTYREV</sequence>
<evidence type="ECO:0000313" key="5">
    <source>
        <dbReference type="Proteomes" id="UP001229251"/>
    </source>
</evidence>
<evidence type="ECO:0000259" key="3">
    <source>
        <dbReference type="PROSITE" id="PS51371"/>
    </source>
</evidence>
<dbReference type="InterPro" id="IPR006683">
    <property type="entry name" value="Thioestr_dom"/>
</dbReference>
<dbReference type="Gene3D" id="3.10.580.10">
    <property type="entry name" value="CBS-domain"/>
    <property type="match status" value="1"/>
</dbReference>
<dbReference type="Pfam" id="PF13412">
    <property type="entry name" value="HTH_24"/>
    <property type="match status" value="1"/>
</dbReference>